<dbReference type="InterPro" id="IPR004090">
    <property type="entry name" value="Chemotax_Me-accpt_rcpt"/>
</dbReference>
<evidence type="ECO:0000256" key="2">
    <source>
        <dbReference type="ARBA" id="ARBA00029447"/>
    </source>
</evidence>
<dbReference type="PROSITE" id="PS50111">
    <property type="entry name" value="CHEMOTAXIS_TRANSDUC_2"/>
    <property type="match status" value="1"/>
</dbReference>
<dbReference type="GO" id="GO:0006935">
    <property type="term" value="P:chemotaxis"/>
    <property type="evidence" value="ECO:0007669"/>
    <property type="project" value="InterPro"/>
</dbReference>
<feature type="transmembrane region" description="Helical" evidence="5">
    <location>
        <begin position="110"/>
        <end position="129"/>
    </location>
</feature>
<evidence type="ECO:0000256" key="3">
    <source>
        <dbReference type="PROSITE-ProRule" id="PRU00284"/>
    </source>
</evidence>
<evidence type="ECO:0000313" key="7">
    <source>
        <dbReference type="EMBL" id="XDI37295.1"/>
    </source>
</evidence>
<protein>
    <submittedName>
        <fullName evidence="7">Methyl-accepting chemotaxis protein</fullName>
    </submittedName>
</protein>
<dbReference type="CDD" id="cd11386">
    <property type="entry name" value="MCP_signal"/>
    <property type="match status" value="1"/>
</dbReference>
<dbReference type="EMBL" id="CP162551">
    <property type="protein sequence ID" value="XDI37295.1"/>
    <property type="molecule type" value="Genomic_DNA"/>
</dbReference>
<dbReference type="SMART" id="SM00283">
    <property type="entry name" value="MA"/>
    <property type="match status" value="1"/>
</dbReference>
<dbReference type="Gene3D" id="1.10.287.950">
    <property type="entry name" value="Methyl-accepting chemotaxis protein"/>
    <property type="match status" value="1"/>
</dbReference>
<dbReference type="InterPro" id="IPR004089">
    <property type="entry name" value="MCPsignal_dom"/>
</dbReference>
<feature type="coiled-coil region" evidence="4">
    <location>
        <begin position="167"/>
        <end position="194"/>
    </location>
</feature>
<gene>
    <name evidence="7" type="ORF">AB3N04_02970</name>
</gene>
<feature type="transmembrane region" description="Helical" evidence="5">
    <location>
        <begin position="66"/>
        <end position="83"/>
    </location>
</feature>
<organism evidence="7">
    <name type="scientific">Alkalihalophilus sp. As8PL</name>
    <dbReference type="NCBI Taxonomy" id="3237103"/>
    <lineage>
        <taxon>Bacteria</taxon>
        <taxon>Bacillati</taxon>
        <taxon>Bacillota</taxon>
        <taxon>Bacilli</taxon>
        <taxon>Bacillales</taxon>
        <taxon>Bacillaceae</taxon>
        <taxon>Alkalihalophilus</taxon>
    </lineage>
</organism>
<feature type="transmembrane region" description="Helical" evidence="5">
    <location>
        <begin position="141"/>
        <end position="158"/>
    </location>
</feature>
<sequence length="494" mass="55267">MLETNKSLYERNKLLTKLIWAMFSLGLASNFISGVHINGILAYAVTGALLSAIITFLTFQKTMQLYVPYVVTVSFSILTFVLGTTSPKLSNYLLVYVSLAIVTLYHQYHLIAISGVLGLFITNYFFINLNQQMFNGLGTDVLISLNLYVLLLTLILMAQAKIGTNMQRNVEKQAKEATREKEKVENLLVKVSESQFVITQFSGKVKEDIESTQQVSNQLYQTFKEVSGGIEHQASSVSEMNELMKDQDHSVGYISSYAKTVNTAAHEGLRETETGYKRLSDLTKEISDVQKMVENTTTNMNDLTDKTKNIGTILQTIDQIAEQTNLLALNAAIEAARAGEHGRGFAVVADEVRKLATHSQQSTKEISQLLYDIQQKTETVSYEVERSEDAVNRSREMTKQTETSLHFLLDQMKKMVQTAGAFHELVKKLKASSTTITDELSTVTSGTEESHAMVEEVFASVEEQNEYMSAINERFKELEILTQELSLLIDQAGE</sequence>
<dbReference type="PANTHER" id="PTHR32089:SF112">
    <property type="entry name" value="LYSOZYME-LIKE PROTEIN-RELATED"/>
    <property type="match status" value="1"/>
</dbReference>
<keyword evidence="4" id="KW-0175">Coiled coil</keyword>
<keyword evidence="5" id="KW-0812">Transmembrane</keyword>
<feature type="transmembrane region" description="Helical" evidence="5">
    <location>
        <begin position="14"/>
        <end position="34"/>
    </location>
</feature>
<dbReference type="SUPFAM" id="SSF58104">
    <property type="entry name" value="Methyl-accepting chemotaxis protein (MCP) signaling domain"/>
    <property type="match status" value="1"/>
</dbReference>
<evidence type="ECO:0000256" key="1">
    <source>
        <dbReference type="ARBA" id="ARBA00023224"/>
    </source>
</evidence>
<evidence type="ECO:0000259" key="6">
    <source>
        <dbReference type="PROSITE" id="PS50111"/>
    </source>
</evidence>
<feature type="transmembrane region" description="Helical" evidence="5">
    <location>
        <begin position="40"/>
        <end position="59"/>
    </location>
</feature>
<keyword evidence="5" id="KW-1133">Transmembrane helix</keyword>
<dbReference type="AlphaFoldDB" id="A0AB39BV58"/>
<dbReference type="PANTHER" id="PTHR32089">
    <property type="entry name" value="METHYL-ACCEPTING CHEMOTAXIS PROTEIN MCPB"/>
    <property type="match status" value="1"/>
</dbReference>
<name>A0AB39BV58_9BACI</name>
<evidence type="ECO:0000256" key="4">
    <source>
        <dbReference type="SAM" id="Coils"/>
    </source>
</evidence>
<keyword evidence="1 3" id="KW-0807">Transducer</keyword>
<dbReference type="PRINTS" id="PR00260">
    <property type="entry name" value="CHEMTRNSDUCR"/>
</dbReference>
<proteinExistence type="inferred from homology"/>
<reference evidence="7" key="1">
    <citation type="submission" date="2024-07" db="EMBL/GenBank/DDBJ databases">
        <title>Identification and characteristics of an arsenic-resistant bacterial isolate, which belongs to a novel species.</title>
        <authorList>
            <person name="Juszczyk A."/>
            <person name="Kowalczyk A."/>
            <person name="Was K."/>
            <person name="Kosowicz W."/>
            <person name="Budzyn A."/>
            <person name="Latowski D."/>
        </authorList>
    </citation>
    <scope>NUCLEOTIDE SEQUENCE</scope>
    <source>
        <strain evidence="7">As8PL</strain>
    </source>
</reference>
<evidence type="ECO:0000256" key="5">
    <source>
        <dbReference type="SAM" id="Phobius"/>
    </source>
</evidence>
<feature type="coiled-coil region" evidence="4">
    <location>
        <begin position="279"/>
        <end position="306"/>
    </location>
</feature>
<dbReference type="GO" id="GO:0016020">
    <property type="term" value="C:membrane"/>
    <property type="evidence" value="ECO:0007669"/>
    <property type="project" value="InterPro"/>
</dbReference>
<dbReference type="Pfam" id="PF00015">
    <property type="entry name" value="MCPsignal"/>
    <property type="match status" value="1"/>
</dbReference>
<comment type="similarity">
    <text evidence="2">Belongs to the methyl-accepting chemotaxis (MCP) protein family.</text>
</comment>
<dbReference type="GO" id="GO:0004888">
    <property type="term" value="F:transmembrane signaling receptor activity"/>
    <property type="evidence" value="ECO:0007669"/>
    <property type="project" value="InterPro"/>
</dbReference>
<keyword evidence="5" id="KW-0472">Membrane</keyword>
<dbReference type="RefSeq" id="WP_368504654.1">
    <property type="nucleotide sequence ID" value="NZ_CP162551.1"/>
</dbReference>
<feature type="domain" description="Methyl-accepting transducer" evidence="6">
    <location>
        <begin position="208"/>
        <end position="465"/>
    </location>
</feature>
<accession>A0AB39BV58</accession>
<dbReference type="GO" id="GO:0007165">
    <property type="term" value="P:signal transduction"/>
    <property type="evidence" value="ECO:0007669"/>
    <property type="project" value="UniProtKB-KW"/>
</dbReference>